<evidence type="ECO:0000256" key="2">
    <source>
        <dbReference type="ARBA" id="ARBA00022448"/>
    </source>
</evidence>
<dbReference type="InterPro" id="IPR020846">
    <property type="entry name" value="MFS_dom"/>
</dbReference>
<comment type="subcellular location">
    <subcellularLocation>
        <location evidence="1">Cell membrane</location>
        <topology evidence="1">Multi-pass membrane protein</topology>
    </subcellularLocation>
</comment>
<organism evidence="9 10">
    <name type="scientific">Frondihabitans cladoniiphilus</name>
    <dbReference type="NCBI Taxonomy" id="715785"/>
    <lineage>
        <taxon>Bacteria</taxon>
        <taxon>Bacillati</taxon>
        <taxon>Actinomycetota</taxon>
        <taxon>Actinomycetes</taxon>
        <taxon>Micrococcales</taxon>
        <taxon>Microbacteriaceae</taxon>
        <taxon>Frondihabitans</taxon>
    </lineage>
</organism>
<dbReference type="PROSITE" id="PS50850">
    <property type="entry name" value="MFS"/>
    <property type="match status" value="1"/>
</dbReference>
<dbReference type="SUPFAM" id="SSF103473">
    <property type="entry name" value="MFS general substrate transporter"/>
    <property type="match status" value="1"/>
</dbReference>
<feature type="transmembrane region" description="Helical" evidence="7">
    <location>
        <begin position="207"/>
        <end position="227"/>
    </location>
</feature>
<evidence type="ECO:0000313" key="10">
    <source>
        <dbReference type="Proteomes" id="UP001501295"/>
    </source>
</evidence>
<feature type="transmembrane region" description="Helical" evidence="7">
    <location>
        <begin position="341"/>
        <end position="359"/>
    </location>
</feature>
<feature type="transmembrane region" description="Helical" evidence="7">
    <location>
        <begin position="306"/>
        <end position="329"/>
    </location>
</feature>
<name>A0ABP8VNR0_9MICO</name>
<dbReference type="Pfam" id="PF07690">
    <property type="entry name" value="MFS_1"/>
    <property type="match status" value="1"/>
</dbReference>
<evidence type="ECO:0000313" key="9">
    <source>
        <dbReference type="EMBL" id="GAA4667960.1"/>
    </source>
</evidence>
<keyword evidence="5 7" id="KW-1133">Transmembrane helix</keyword>
<evidence type="ECO:0000259" key="8">
    <source>
        <dbReference type="PROSITE" id="PS50850"/>
    </source>
</evidence>
<reference evidence="10" key="1">
    <citation type="journal article" date="2019" name="Int. J. Syst. Evol. Microbiol.">
        <title>The Global Catalogue of Microorganisms (GCM) 10K type strain sequencing project: providing services to taxonomists for standard genome sequencing and annotation.</title>
        <authorList>
            <consortium name="The Broad Institute Genomics Platform"/>
            <consortium name="The Broad Institute Genome Sequencing Center for Infectious Disease"/>
            <person name="Wu L."/>
            <person name="Ma J."/>
        </authorList>
    </citation>
    <scope>NUCLEOTIDE SEQUENCE [LARGE SCALE GENOMIC DNA]</scope>
    <source>
        <strain evidence="10">JCM 18956</strain>
    </source>
</reference>
<feature type="domain" description="Major facilitator superfamily (MFS) profile" evidence="8">
    <location>
        <begin position="21"/>
        <end position="473"/>
    </location>
</feature>
<dbReference type="Gene3D" id="1.20.1250.20">
    <property type="entry name" value="MFS general substrate transporter like domains"/>
    <property type="match status" value="1"/>
</dbReference>
<comment type="caution">
    <text evidence="9">The sequence shown here is derived from an EMBL/GenBank/DDBJ whole genome shotgun (WGS) entry which is preliminary data.</text>
</comment>
<keyword evidence="10" id="KW-1185">Reference proteome</keyword>
<evidence type="ECO:0000256" key="1">
    <source>
        <dbReference type="ARBA" id="ARBA00004651"/>
    </source>
</evidence>
<dbReference type="InterPro" id="IPR011701">
    <property type="entry name" value="MFS"/>
</dbReference>
<feature type="transmembrane region" description="Helical" evidence="7">
    <location>
        <begin position="365"/>
        <end position="389"/>
    </location>
</feature>
<keyword evidence="4 7" id="KW-0812">Transmembrane</keyword>
<feature type="transmembrane region" description="Helical" evidence="7">
    <location>
        <begin position="58"/>
        <end position="75"/>
    </location>
</feature>
<evidence type="ECO:0000256" key="7">
    <source>
        <dbReference type="SAM" id="Phobius"/>
    </source>
</evidence>
<dbReference type="Proteomes" id="UP001501295">
    <property type="component" value="Unassembled WGS sequence"/>
</dbReference>
<gene>
    <name evidence="9" type="ORF">GCM10025780_07980</name>
</gene>
<keyword evidence="3" id="KW-1003">Cell membrane</keyword>
<accession>A0ABP8VNR0</accession>
<dbReference type="Gene3D" id="1.20.1720.10">
    <property type="entry name" value="Multidrug resistance protein D"/>
    <property type="match status" value="1"/>
</dbReference>
<evidence type="ECO:0000256" key="4">
    <source>
        <dbReference type="ARBA" id="ARBA00022692"/>
    </source>
</evidence>
<feature type="transmembrane region" description="Helical" evidence="7">
    <location>
        <begin position="87"/>
        <end position="112"/>
    </location>
</feature>
<dbReference type="PANTHER" id="PTHR42718">
    <property type="entry name" value="MAJOR FACILITATOR SUPERFAMILY MULTIDRUG TRANSPORTER MFSC"/>
    <property type="match status" value="1"/>
</dbReference>
<feature type="transmembrane region" description="Helical" evidence="7">
    <location>
        <begin position="173"/>
        <end position="195"/>
    </location>
</feature>
<dbReference type="PANTHER" id="PTHR42718:SF46">
    <property type="entry name" value="BLR6921 PROTEIN"/>
    <property type="match status" value="1"/>
</dbReference>
<dbReference type="PRINTS" id="PR01036">
    <property type="entry name" value="TCRTETB"/>
</dbReference>
<keyword evidence="6 7" id="KW-0472">Membrane</keyword>
<sequence>MTTLLSSPAGAGHRSPSRWWILAVLSLAQLMVVLDSTIVNIALPRAQAALGFSSDDRQWVVTAYALSFGGLLLLGGRISDRWGQKRVLIIGLFGFAAASAVGGAAGTFGVLISARAAQGAFGALLAPAALSLLTIVFHEPAERTRAFGVFGSVSGTGAAVGLLLGGALTEYWSWAWCLWVNVPLAAIAIIGAIFLIPATAGSPRVKLDIPGTVTVVAGTVLLVLGFTRANSSGWSAASTITLLATGLAALLLFVSIQRRVKHPLLPLRIVLDRYRGGSLLGVALSALGIFAVFLFLTFYLQTTKGFTPLVTGVAFLPMIGAITFVSIAIAPPLLRRHGPRIPISLGALFGAAGLFWLSTLTTSSGYATVVLPALIMLGLGMGLVFGAGFNSATAGVRPDDAGVASALANAGQQIFGALGTALLSTFAVQATSAAAQRGAAIAAVAGYDRAFLVAAIVFLGAAVLTGLLIPRAATSHEAVENADHSASARA</sequence>
<dbReference type="RefSeq" id="WP_345373440.1">
    <property type="nucleotide sequence ID" value="NZ_BAABLM010000001.1"/>
</dbReference>
<proteinExistence type="predicted"/>
<protein>
    <submittedName>
        <fullName evidence="9">MFS transporter</fullName>
    </submittedName>
</protein>
<evidence type="ECO:0000256" key="3">
    <source>
        <dbReference type="ARBA" id="ARBA00022475"/>
    </source>
</evidence>
<feature type="transmembrane region" description="Helical" evidence="7">
    <location>
        <begin position="450"/>
        <end position="469"/>
    </location>
</feature>
<keyword evidence="2" id="KW-0813">Transport</keyword>
<dbReference type="InterPro" id="IPR036259">
    <property type="entry name" value="MFS_trans_sf"/>
</dbReference>
<feature type="transmembrane region" description="Helical" evidence="7">
    <location>
        <begin position="20"/>
        <end position="43"/>
    </location>
</feature>
<dbReference type="CDD" id="cd17321">
    <property type="entry name" value="MFS_MMR_MDR_like"/>
    <property type="match status" value="1"/>
</dbReference>
<feature type="transmembrane region" description="Helical" evidence="7">
    <location>
        <begin position="118"/>
        <end position="137"/>
    </location>
</feature>
<evidence type="ECO:0000256" key="6">
    <source>
        <dbReference type="ARBA" id="ARBA00023136"/>
    </source>
</evidence>
<feature type="transmembrane region" description="Helical" evidence="7">
    <location>
        <begin position="149"/>
        <end position="167"/>
    </location>
</feature>
<feature type="transmembrane region" description="Helical" evidence="7">
    <location>
        <begin position="277"/>
        <end position="300"/>
    </location>
</feature>
<evidence type="ECO:0000256" key="5">
    <source>
        <dbReference type="ARBA" id="ARBA00022989"/>
    </source>
</evidence>
<feature type="transmembrane region" description="Helical" evidence="7">
    <location>
        <begin position="233"/>
        <end position="256"/>
    </location>
</feature>
<dbReference type="EMBL" id="BAABLM010000001">
    <property type="protein sequence ID" value="GAA4667960.1"/>
    <property type="molecule type" value="Genomic_DNA"/>
</dbReference>